<name>A0ABR9C8H6_9HYPH</name>
<evidence type="ECO:0000313" key="2">
    <source>
        <dbReference type="Proteomes" id="UP000615687"/>
    </source>
</evidence>
<dbReference type="EMBL" id="JACYXJ010000003">
    <property type="protein sequence ID" value="MBD8876195.1"/>
    <property type="molecule type" value="Genomic_DNA"/>
</dbReference>
<proteinExistence type="predicted"/>
<evidence type="ECO:0008006" key="3">
    <source>
        <dbReference type="Google" id="ProtNLM"/>
    </source>
</evidence>
<protein>
    <recommendedName>
        <fullName evidence="3">Orc1-like AAA ATPase domain-containing protein</fullName>
    </recommendedName>
</protein>
<comment type="caution">
    <text evidence="1">The sequence shown here is derived from an EMBL/GenBank/DDBJ whole genome shotgun (WGS) entry which is preliminary data.</text>
</comment>
<gene>
    <name evidence="1" type="ORF">IG617_07855</name>
</gene>
<reference evidence="1 2" key="1">
    <citation type="submission" date="2020-09" db="EMBL/GenBank/DDBJ databases">
        <title>The genome sequence of type strain Labrenzia polysiphoniae KACC 19711.</title>
        <authorList>
            <person name="Liu Y."/>
        </authorList>
    </citation>
    <scope>NUCLEOTIDE SEQUENCE [LARGE SCALE GENOMIC DNA]</scope>
    <source>
        <strain evidence="1 2">KACC 19711</strain>
    </source>
</reference>
<evidence type="ECO:0000313" key="1">
    <source>
        <dbReference type="EMBL" id="MBD8876195.1"/>
    </source>
</evidence>
<dbReference type="Proteomes" id="UP000615687">
    <property type="component" value="Unassembled WGS sequence"/>
</dbReference>
<organism evidence="1 2">
    <name type="scientific">Roseibium polysiphoniae</name>
    <dbReference type="NCBI Taxonomy" id="2571221"/>
    <lineage>
        <taxon>Bacteria</taxon>
        <taxon>Pseudomonadati</taxon>
        <taxon>Pseudomonadota</taxon>
        <taxon>Alphaproteobacteria</taxon>
        <taxon>Hyphomicrobiales</taxon>
        <taxon>Stappiaceae</taxon>
        <taxon>Roseibium</taxon>
    </lineage>
</organism>
<dbReference type="RefSeq" id="WP_192108687.1">
    <property type="nucleotide sequence ID" value="NZ_JACYXJ010000003.1"/>
</dbReference>
<keyword evidence="2" id="KW-1185">Reference proteome</keyword>
<sequence>MDHSIFCGRLKELQLLKDSWHRLKNDPSYHPEVHVLTAESGLGKTRIVQEFYNWLSINAEGTGKNGYWPDALGKSGRSLEVSPAPNLCNSANEISYLWLGVRCLDTGQHNSIRDGEALQTEMQAFQCHLNSFVEQAGKRRNHFNKGVATGLDVAAQLAGALPVVGTPIGVAKTALDIYQRYFGSEGGVPPEPHEIALAAIRIVFEQTKKHRLPLILVLDDIQFSQGEWSLSRLTRQLVAEAGQNHWPLMVIATSWQKEWASGDQTCLLIAALQDSRDQRYIRAENLKVIPVTPLRSSEDDPGLEPLVSAQFPGLTTTQRKAVSDHADGNPRFLDELLLHLDTREDLFIDFDKTGALEPGALDEIEKLELEKVIESRLRAAGPEVYQLLALGGIQGMEFSERLAEELQAKLNADHQVDNKSIIFQRSEDPFGFIQRRAFGLSEFVQRPYQKIAESFIRTFVKPPSAAEDALKALLKTCMENPNDLADQELLHCCDLTLQ</sequence>
<accession>A0ABR9C8H6</accession>